<evidence type="ECO:0000313" key="1">
    <source>
        <dbReference type="EMBL" id="MPC41839.1"/>
    </source>
</evidence>
<dbReference type="EMBL" id="VSRR010005205">
    <property type="protein sequence ID" value="MPC41839.1"/>
    <property type="molecule type" value="Genomic_DNA"/>
</dbReference>
<proteinExistence type="predicted"/>
<sequence length="172" mass="18694">MKQTSIIDKRLPIIAAAAFTAAARQTYQVLFPRPPVKHDGVPGSSLCTAKEVVPQGEAPDTRGLEPVLIFCEEQNIASLYNTPLYLSFSNTGSSQVFQNSARAPHLTVTRGGEGVRLVAAFVAFYRLQVWVRKDREGGPLQGKRAGRCVVKPLNGCNGGVVLKRPILAEMFK</sequence>
<accession>A0A5B7F9C7</accession>
<gene>
    <name evidence="1" type="ORF">E2C01_035446</name>
</gene>
<evidence type="ECO:0000313" key="2">
    <source>
        <dbReference type="Proteomes" id="UP000324222"/>
    </source>
</evidence>
<dbReference type="Proteomes" id="UP000324222">
    <property type="component" value="Unassembled WGS sequence"/>
</dbReference>
<protein>
    <submittedName>
        <fullName evidence="1">Uncharacterized protein</fullName>
    </submittedName>
</protein>
<keyword evidence="2" id="KW-1185">Reference proteome</keyword>
<organism evidence="1 2">
    <name type="scientific">Portunus trituberculatus</name>
    <name type="common">Swimming crab</name>
    <name type="synonym">Neptunus trituberculatus</name>
    <dbReference type="NCBI Taxonomy" id="210409"/>
    <lineage>
        <taxon>Eukaryota</taxon>
        <taxon>Metazoa</taxon>
        <taxon>Ecdysozoa</taxon>
        <taxon>Arthropoda</taxon>
        <taxon>Crustacea</taxon>
        <taxon>Multicrustacea</taxon>
        <taxon>Malacostraca</taxon>
        <taxon>Eumalacostraca</taxon>
        <taxon>Eucarida</taxon>
        <taxon>Decapoda</taxon>
        <taxon>Pleocyemata</taxon>
        <taxon>Brachyura</taxon>
        <taxon>Eubrachyura</taxon>
        <taxon>Portunoidea</taxon>
        <taxon>Portunidae</taxon>
        <taxon>Portuninae</taxon>
        <taxon>Portunus</taxon>
    </lineage>
</organism>
<reference evidence="1 2" key="1">
    <citation type="submission" date="2019-05" db="EMBL/GenBank/DDBJ databases">
        <title>Another draft genome of Portunus trituberculatus and its Hox gene families provides insights of decapod evolution.</title>
        <authorList>
            <person name="Jeong J.-H."/>
            <person name="Song I."/>
            <person name="Kim S."/>
            <person name="Choi T."/>
            <person name="Kim D."/>
            <person name="Ryu S."/>
            <person name="Kim W."/>
        </authorList>
    </citation>
    <scope>NUCLEOTIDE SEQUENCE [LARGE SCALE GENOMIC DNA]</scope>
    <source>
        <tissue evidence="1">Muscle</tissue>
    </source>
</reference>
<comment type="caution">
    <text evidence="1">The sequence shown here is derived from an EMBL/GenBank/DDBJ whole genome shotgun (WGS) entry which is preliminary data.</text>
</comment>
<dbReference type="AlphaFoldDB" id="A0A5B7F9C7"/>
<name>A0A5B7F9C7_PORTR</name>